<evidence type="ECO:0000313" key="4">
    <source>
        <dbReference type="Proteomes" id="UP000261540"/>
    </source>
</evidence>
<dbReference type="Gene3D" id="6.10.250.3170">
    <property type="match status" value="1"/>
</dbReference>
<keyword evidence="4" id="KW-1185">Reference proteome</keyword>
<feature type="compositionally biased region" description="Basic and acidic residues" evidence="1">
    <location>
        <begin position="200"/>
        <end position="210"/>
    </location>
</feature>
<reference evidence="3" key="2">
    <citation type="submission" date="2025-09" db="UniProtKB">
        <authorList>
            <consortium name="Ensembl"/>
        </authorList>
    </citation>
    <scope>IDENTIFICATION</scope>
</reference>
<feature type="region of interest" description="Disordered" evidence="1">
    <location>
        <begin position="156"/>
        <end position="249"/>
    </location>
</feature>
<feature type="compositionally biased region" description="Acidic residues" evidence="1">
    <location>
        <begin position="1027"/>
        <end position="1036"/>
    </location>
</feature>
<dbReference type="OrthoDB" id="6022640at2759"/>
<feature type="compositionally biased region" description="Polar residues" evidence="1">
    <location>
        <begin position="982"/>
        <end position="1015"/>
    </location>
</feature>
<dbReference type="AlphaFoldDB" id="A0A3B3QMY5"/>
<dbReference type="Proteomes" id="UP000261540">
    <property type="component" value="Unplaced"/>
</dbReference>
<evidence type="ECO:0000256" key="1">
    <source>
        <dbReference type="SAM" id="MobiDB-lite"/>
    </source>
</evidence>
<feature type="region of interest" description="Disordered" evidence="1">
    <location>
        <begin position="807"/>
        <end position="839"/>
    </location>
</feature>
<feature type="domain" description="PEHE" evidence="2">
    <location>
        <begin position="866"/>
        <end position="984"/>
    </location>
</feature>
<feature type="region of interest" description="Disordered" evidence="1">
    <location>
        <begin position="925"/>
        <end position="1084"/>
    </location>
</feature>
<evidence type="ECO:0000313" key="3">
    <source>
        <dbReference type="Ensembl" id="ENSPKIP00000008077.1"/>
    </source>
</evidence>
<dbReference type="GO" id="GO:0044545">
    <property type="term" value="C:NSL complex"/>
    <property type="evidence" value="ECO:0007669"/>
    <property type="project" value="TreeGrafter"/>
</dbReference>
<reference evidence="3" key="1">
    <citation type="submission" date="2025-08" db="UniProtKB">
        <authorList>
            <consortium name="Ensembl"/>
        </authorList>
    </citation>
    <scope>IDENTIFICATION</scope>
</reference>
<proteinExistence type="predicted"/>
<accession>A0A3B3QMY5</accession>
<sequence length="1084" mass="118830">MAAMAPALTDAPAEAHHIRFKLAPPSSTLSPGSVENNSNASNILISGNVKRKAAAPPSEECSLDFRGSSNNKKEEQQPVEGPPTPLAKLQPLVASYLCSDVTSVPSTKESLKLQGVLIKQSVLKTQGILPGSYFSGDFLPRKHQTLELCGEQLKSLMSSSGQPTAPPPSQTPVNGLARKQARTSIDRESAPSLNGGQPEAGRDSPPREAEPLSAQEDLASRTLHKGGTEQRPQPAGLSCNVASSSEQPAGPAASAVVSAVHECLDVKPEVVGSPLAAPVREGEGAACSSPAEPQAQLDIRERTLQSQSRQGEIEGRLRRLRKRLQVVQAKQVERHIQQQLSGLLHTALGKMPSLDALRRRSPAILTRKTEAALWRAAAEAGTGDGLGRFLREGTVPLELDRLSLSGVANLRSAESAFDSDVTESSSGGETDVEEDELTKADINQCHISIWRRAEGRYATERASIISHWNWLQAQISDLEYRIRQQTDIYRHIRTNKGLVELGDLAPCDTSLEDGAELKGQFERVETVDCQVILDRRSEGSEGMAPAQSPSAESGLWKGYDSGRQVNGVINSTCVAARTRPLLSWKKRRLVRPSTVTNLHRKVQRGPTSRSPCDVNSTCVMCGGRLTPSAEFQFDRPLLERLSQFDPCIHPILSFNDDVCMNLHLQRVLKTHWQNKPLERSKPLKKLSLKHKVPLGSRLLDPPSKDKHKLANSLLAAVRFHKLRPEKLHRQQLDSLLSESRLEGRALCKAERTQGPSLGAFDRGHSRKRPRDHSMERPDVTSKLFMDTGSPCSSLTSLHTPTHSPLMRQLSASSESSTHLGPGSQSATATPQPIRRRRGESSFDINNIVIPMSVAATTRVEKLQYKEILTPSWRKVDIFAQPIAEEDESVEIEDLSDSAFAQLHQPCEDQERSRWTWVASAPAKRRGSRSYKSLDGRTTPLLGGTNPSTPQPASPDLPHFHVLQDYGPVPSPHSPASPDLLSNPHTPCSRDSQRLQSSEDTSCSTPDFTFEEQTVQPFERRNFPLVEDPGEEQEDPGSLESERQSRGIRRISGSRLSLSRSESENGPSSPFLEESCKQKPAPTQR</sequence>
<protein>
    <submittedName>
        <fullName evidence="3">KAT8 regulatory NSL complex subunit 1</fullName>
    </submittedName>
</protein>
<dbReference type="PROSITE" id="PS52052">
    <property type="entry name" value="PEHE"/>
    <property type="match status" value="1"/>
</dbReference>
<dbReference type="PANTHER" id="PTHR22443">
    <property type="entry name" value="NON-SPECIFIC LETHAL 1, ISOFORM M"/>
    <property type="match status" value="1"/>
</dbReference>
<feature type="compositionally biased region" description="Low complexity" evidence="1">
    <location>
        <begin position="1049"/>
        <end position="1059"/>
    </location>
</feature>
<dbReference type="SMART" id="SM01300">
    <property type="entry name" value="PEHE"/>
    <property type="match status" value="1"/>
</dbReference>
<dbReference type="InterPro" id="IPR029332">
    <property type="entry name" value="PEHE_dom"/>
</dbReference>
<organism evidence="3 4">
    <name type="scientific">Paramormyrops kingsleyae</name>
    <dbReference type="NCBI Taxonomy" id="1676925"/>
    <lineage>
        <taxon>Eukaryota</taxon>
        <taxon>Metazoa</taxon>
        <taxon>Chordata</taxon>
        <taxon>Craniata</taxon>
        <taxon>Vertebrata</taxon>
        <taxon>Euteleostomi</taxon>
        <taxon>Actinopterygii</taxon>
        <taxon>Neopterygii</taxon>
        <taxon>Teleostei</taxon>
        <taxon>Osteoglossocephala</taxon>
        <taxon>Osteoglossomorpha</taxon>
        <taxon>Osteoglossiformes</taxon>
        <taxon>Mormyridae</taxon>
        <taxon>Paramormyrops</taxon>
    </lineage>
</organism>
<dbReference type="InterPro" id="IPR026180">
    <property type="entry name" value="NSL1"/>
</dbReference>
<dbReference type="PANTHER" id="PTHR22443:SF19">
    <property type="entry name" value="KAT8 REGULATORY NSL COMPLEX SUBUNIT 1-RELATED"/>
    <property type="match status" value="1"/>
</dbReference>
<feature type="region of interest" description="Disordered" evidence="1">
    <location>
        <begin position="749"/>
        <end position="785"/>
    </location>
</feature>
<dbReference type="Pfam" id="PF15275">
    <property type="entry name" value="PEHE"/>
    <property type="match status" value="1"/>
</dbReference>
<dbReference type="Ensembl" id="ENSPKIT00000032150.1">
    <property type="protein sequence ID" value="ENSPKIP00000008077.1"/>
    <property type="gene ID" value="ENSPKIG00000023733.1"/>
</dbReference>
<dbReference type="GO" id="GO:0035035">
    <property type="term" value="F:histone acetyltransferase binding"/>
    <property type="evidence" value="ECO:0007669"/>
    <property type="project" value="TreeGrafter"/>
</dbReference>
<feature type="compositionally biased region" description="Polar residues" evidence="1">
    <location>
        <begin position="809"/>
        <end position="830"/>
    </location>
</feature>
<feature type="region of interest" description="Disordered" evidence="1">
    <location>
        <begin position="49"/>
        <end position="86"/>
    </location>
</feature>
<dbReference type="STRING" id="1676925.ENSPKIP00000008077"/>
<name>A0A3B3QMY5_9TELE</name>
<evidence type="ECO:0000259" key="2">
    <source>
        <dbReference type="PROSITE" id="PS52052"/>
    </source>
</evidence>
<dbReference type="GeneTree" id="ENSGT00530000063688"/>